<evidence type="ECO:0000313" key="7">
    <source>
        <dbReference type="Proteomes" id="UP001138997"/>
    </source>
</evidence>
<dbReference type="InterPro" id="IPR027417">
    <property type="entry name" value="P-loop_NTPase"/>
</dbReference>
<accession>A0A9X1NG93</accession>
<protein>
    <submittedName>
        <fullName evidence="6">ATP-binding cassette domain-containing protein</fullName>
    </submittedName>
</protein>
<name>A0A9X1NG93_9ACTN</name>
<dbReference type="PANTHER" id="PTHR19211:SF69">
    <property type="entry name" value="ATP-BINDING PROTEIN UUP"/>
    <property type="match status" value="1"/>
</dbReference>
<dbReference type="PROSITE" id="PS50893">
    <property type="entry name" value="ABC_TRANSPORTER_2"/>
    <property type="match status" value="2"/>
</dbReference>
<dbReference type="SMART" id="SM00382">
    <property type="entry name" value="AAA"/>
    <property type="match status" value="2"/>
</dbReference>
<evidence type="ECO:0000256" key="2">
    <source>
        <dbReference type="ARBA" id="ARBA00022741"/>
    </source>
</evidence>
<evidence type="ECO:0000313" key="6">
    <source>
        <dbReference type="EMBL" id="MCD5313024.1"/>
    </source>
</evidence>
<dbReference type="Pfam" id="PF00005">
    <property type="entry name" value="ABC_tran"/>
    <property type="match status" value="2"/>
</dbReference>
<keyword evidence="1" id="KW-0677">Repeat</keyword>
<dbReference type="Gene3D" id="3.40.50.300">
    <property type="entry name" value="P-loop containing nucleotide triphosphate hydrolases"/>
    <property type="match status" value="2"/>
</dbReference>
<dbReference type="AlphaFoldDB" id="A0A9X1NG93"/>
<dbReference type="GO" id="GO:0016887">
    <property type="term" value="F:ATP hydrolysis activity"/>
    <property type="evidence" value="ECO:0007669"/>
    <property type="project" value="InterPro"/>
</dbReference>
<dbReference type="Proteomes" id="UP001138997">
    <property type="component" value="Unassembled WGS sequence"/>
</dbReference>
<comment type="caution">
    <text evidence="6">The sequence shown here is derived from an EMBL/GenBank/DDBJ whole genome shotgun (WGS) entry which is preliminary data.</text>
</comment>
<evidence type="ECO:0000256" key="3">
    <source>
        <dbReference type="ARBA" id="ARBA00022840"/>
    </source>
</evidence>
<dbReference type="RefSeq" id="WP_231443832.1">
    <property type="nucleotide sequence ID" value="NZ_JAJOMB010000010.1"/>
</dbReference>
<dbReference type="PANTHER" id="PTHR19211">
    <property type="entry name" value="ATP-BINDING TRANSPORT PROTEIN-RELATED"/>
    <property type="match status" value="1"/>
</dbReference>
<reference evidence="6" key="1">
    <citation type="submission" date="2021-11" db="EMBL/GenBank/DDBJ databases">
        <title>Streptomyces corallinus and Kineosporia corallina sp. nov., two new coral-derived marine actinobacteria.</title>
        <authorList>
            <person name="Buangrab K."/>
            <person name="Sutthacheep M."/>
            <person name="Yeemin T."/>
            <person name="Harunari E."/>
            <person name="Igarashi Y."/>
            <person name="Sripreechasak P."/>
            <person name="Kanchanasin P."/>
            <person name="Tanasupawat S."/>
            <person name="Phongsopitanun W."/>
        </authorList>
    </citation>
    <scope>NUCLEOTIDE SEQUENCE</scope>
    <source>
        <strain evidence="6">JCM 31032</strain>
    </source>
</reference>
<organism evidence="6 7">
    <name type="scientific">Kineosporia babensis</name>
    <dbReference type="NCBI Taxonomy" id="499548"/>
    <lineage>
        <taxon>Bacteria</taxon>
        <taxon>Bacillati</taxon>
        <taxon>Actinomycetota</taxon>
        <taxon>Actinomycetes</taxon>
        <taxon>Kineosporiales</taxon>
        <taxon>Kineosporiaceae</taxon>
        <taxon>Kineosporia</taxon>
    </lineage>
</organism>
<sequence>MSGIDVNQVSFTLPDGRPLLDEVTFKVPDGAVAALIGPNGTGKTTLLRIIAGDLAAQSGAAVLTGSLGVMRQFIGSVRDETSVRDLLVSVAPAPIRKAGQALDKAELAMMEREDEPTQMAYAQALADWADVGGYEAETGWDVVTMSALGMPFEKAQFRNANTLSGGEQKRLVLEALLRGPDDMLLLDEPDNYLDVPGKRWLEAQLAETKKTVLLVSHDRELLSHAATRIVTLEPHAAGASAWIHGAGFGTYAQARTDRNSRLEELRRRWDEEHAKLKALVLMLKNKAAYMDTLAAQYHAAQTRLAKFEEVGPPELVANDQNVHMRLKGGRTGKRAVVATDLELTGLMKPFSTELWFGDRVAVLGSNGSGKSHFLRLLAIGGSDPDLEHQPVDDSPTARPGTVEHTGNVKLGARVRPGWFAQTHQHPELAGRTLLEILHRGDGHRSGLPREAASRVLDRYGLSVQAEQKFESLSGGQQARFQILLLELSGATLLLLDEPTDNLDLHSAEALEKGLSAFEGTVVAVTHDRWFAREFDRFLVFGSDGQVYESDEPVWDETRVRRTR</sequence>
<feature type="region of interest" description="Disordered" evidence="4">
    <location>
        <begin position="385"/>
        <end position="404"/>
    </location>
</feature>
<feature type="domain" description="ABC transporter" evidence="5">
    <location>
        <begin position="317"/>
        <end position="562"/>
    </location>
</feature>
<keyword evidence="7" id="KW-1185">Reference proteome</keyword>
<dbReference type="EMBL" id="JAJOMB010000010">
    <property type="protein sequence ID" value="MCD5313024.1"/>
    <property type="molecule type" value="Genomic_DNA"/>
</dbReference>
<dbReference type="GO" id="GO:0005524">
    <property type="term" value="F:ATP binding"/>
    <property type="evidence" value="ECO:0007669"/>
    <property type="project" value="UniProtKB-KW"/>
</dbReference>
<keyword evidence="3 6" id="KW-0067">ATP-binding</keyword>
<dbReference type="SUPFAM" id="SSF52540">
    <property type="entry name" value="P-loop containing nucleoside triphosphate hydrolases"/>
    <property type="match status" value="2"/>
</dbReference>
<evidence type="ECO:0000256" key="4">
    <source>
        <dbReference type="SAM" id="MobiDB-lite"/>
    </source>
</evidence>
<keyword evidence="2" id="KW-0547">Nucleotide-binding</keyword>
<evidence type="ECO:0000256" key="1">
    <source>
        <dbReference type="ARBA" id="ARBA00022737"/>
    </source>
</evidence>
<gene>
    <name evidence="6" type="ORF">LR394_19115</name>
</gene>
<proteinExistence type="predicted"/>
<feature type="domain" description="ABC transporter" evidence="5">
    <location>
        <begin position="4"/>
        <end position="259"/>
    </location>
</feature>
<dbReference type="CDD" id="cd03221">
    <property type="entry name" value="ABCF_EF-3"/>
    <property type="match status" value="1"/>
</dbReference>
<dbReference type="InterPro" id="IPR050611">
    <property type="entry name" value="ABCF"/>
</dbReference>
<dbReference type="InterPro" id="IPR003593">
    <property type="entry name" value="AAA+_ATPase"/>
</dbReference>
<dbReference type="InterPro" id="IPR003439">
    <property type="entry name" value="ABC_transporter-like_ATP-bd"/>
</dbReference>
<evidence type="ECO:0000259" key="5">
    <source>
        <dbReference type="PROSITE" id="PS50893"/>
    </source>
</evidence>